<feature type="domain" description="F-box" evidence="2">
    <location>
        <begin position="36"/>
        <end position="76"/>
    </location>
</feature>
<organism evidence="3 4">
    <name type="scientific">Arabidopsis suecica</name>
    <name type="common">Swedish thale-cress</name>
    <name type="synonym">Cardaminopsis suecica</name>
    <dbReference type="NCBI Taxonomy" id="45249"/>
    <lineage>
        <taxon>Eukaryota</taxon>
        <taxon>Viridiplantae</taxon>
        <taxon>Streptophyta</taxon>
        <taxon>Embryophyta</taxon>
        <taxon>Tracheophyta</taxon>
        <taxon>Spermatophyta</taxon>
        <taxon>Magnoliopsida</taxon>
        <taxon>eudicotyledons</taxon>
        <taxon>Gunneridae</taxon>
        <taxon>Pentapetalae</taxon>
        <taxon>rosids</taxon>
        <taxon>malvids</taxon>
        <taxon>Brassicales</taxon>
        <taxon>Brassicaceae</taxon>
        <taxon>Camelineae</taxon>
        <taxon>Arabidopsis</taxon>
    </lineage>
</organism>
<comment type="caution">
    <text evidence="3">The sequence shown here is derived from an EMBL/GenBank/DDBJ whole genome shotgun (WGS) entry which is preliminary data.</text>
</comment>
<gene>
    <name evidence="3" type="ORF">ISN44_As13g012200</name>
</gene>
<dbReference type="InterPro" id="IPR050354">
    <property type="entry name" value="F-box/kelch-repeat_ARATH"/>
</dbReference>
<sequence>MSSPEKKKKATTTKKPSLKRKKKKLAPPQLTSIHSLPDDVLLTCLARVSRLHYPTLSLVSKSFQSLLASPALHKTRSSLGRTETCLYVCFRSLRHQPDPNPRWFTLCLKPEKKKKKKKKSSGYVLAPTSVPCSAPAHWSGLVAIPSVKNIYYIGGPIEHAPLSSPEAPRMWVERCKPMVNVLDRKVYVTRGGRDREDSDVEIFNQKTKTYEIWDYNMTLQAVVDKKVYMFGLTNGLAYIPKEGQWERLWGQKSSWGYFSFCVIEKVLYHYRSGVFKWYDTKGGCWIELKGLTGLPKFESYGCVQLADYGGKMAVLWSELVLTSNDCKNMMIWCAVIALERRNGEEIWGNVEWCDVVLTVPNSSKLEYALAATV</sequence>
<dbReference type="InterPro" id="IPR001810">
    <property type="entry name" value="F-box_dom"/>
</dbReference>
<dbReference type="InterPro" id="IPR057499">
    <property type="entry name" value="Kelch_FKB95"/>
</dbReference>
<dbReference type="Pfam" id="PF00646">
    <property type="entry name" value="F-box"/>
    <property type="match status" value="1"/>
</dbReference>
<dbReference type="Proteomes" id="UP000694251">
    <property type="component" value="Chromosome 13"/>
</dbReference>
<evidence type="ECO:0000313" key="4">
    <source>
        <dbReference type="Proteomes" id="UP000694251"/>
    </source>
</evidence>
<keyword evidence="4" id="KW-1185">Reference proteome</keyword>
<dbReference type="OrthoDB" id="1029024at2759"/>
<dbReference type="PANTHER" id="PTHR24414:SF103">
    <property type="entry name" value="F-BOX DOMAIN-CONTAINING PROTEIN"/>
    <property type="match status" value="1"/>
</dbReference>
<evidence type="ECO:0000256" key="1">
    <source>
        <dbReference type="SAM" id="MobiDB-lite"/>
    </source>
</evidence>
<evidence type="ECO:0000259" key="2">
    <source>
        <dbReference type="SMART" id="SM00256"/>
    </source>
</evidence>
<evidence type="ECO:0000313" key="3">
    <source>
        <dbReference type="EMBL" id="KAG7537318.1"/>
    </source>
</evidence>
<feature type="compositionally biased region" description="Basic residues" evidence="1">
    <location>
        <begin position="1"/>
        <end position="25"/>
    </location>
</feature>
<dbReference type="CDD" id="cd22152">
    <property type="entry name" value="F-box_AtAFR-like"/>
    <property type="match status" value="1"/>
</dbReference>
<feature type="region of interest" description="Disordered" evidence="1">
    <location>
        <begin position="1"/>
        <end position="30"/>
    </location>
</feature>
<proteinExistence type="predicted"/>
<dbReference type="AlphaFoldDB" id="A0A8T1XT79"/>
<accession>A0A8T1XT79</accession>
<dbReference type="Pfam" id="PF25210">
    <property type="entry name" value="Kelch_FKB95"/>
    <property type="match status" value="1"/>
</dbReference>
<protein>
    <submittedName>
        <fullName evidence="3">F-box domain</fullName>
    </submittedName>
</protein>
<name>A0A8T1XT79_ARASU</name>
<dbReference type="EMBL" id="JAEFBJ010000013">
    <property type="protein sequence ID" value="KAG7537318.1"/>
    <property type="molecule type" value="Genomic_DNA"/>
</dbReference>
<dbReference type="PANTHER" id="PTHR24414">
    <property type="entry name" value="F-BOX/KELCH-REPEAT PROTEIN SKIP4"/>
    <property type="match status" value="1"/>
</dbReference>
<reference evidence="3 4" key="1">
    <citation type="submission" date="2020-12" db="EMBL/GenBank/DDBJ databases">
        <title>Concerted genomic and epigenomic changes stabilize Arabidopsis allopolyploids.</title>
        <authorList>
            <person name="Chen Z."/>
        </authorList>
    </citation>
    <scope>NUCLEOTIDE SEQUENCE [LARGE SCALE GENOMIC DNA]</scope>
    <source>
        <strain evidence="3">As9502</strain>
        <tissue evidence="3">Leaf</tissue>
    </source>
</reference>
<dbReference type="SMART" id="SM00256">
    <property type="entry name" value="FBOX"/>
    <property type="match status" value="1"/>
</dbReference>